<dbReference type="AlphaFoldDB" id="A0AAU7T8B3"/>
<dbReference type="EMBL" id="CP158165">
    <property type="protein sequence ID" value="XBV23100.1"/>
    <property type="molecule type" value="Genomic_DNA"/>
</dbReference>
<keyword evidence="1" id="KW-1133">Transmembrane helix</keyword>
<dbReference type="RefSeq" id="WP_350275938.1">
    <property type="nucleotide sequence ID" value="NZ_CP158165.1"/>
</dbReference>
<protein>
    <recommendedName>
        <fullName evidence="3">Integral membrane protein</fullName>
    </recommendedName>
</protein>
<keyword evidence="1" id="KW-0812">Transmembrane</keyword>
<organism evidence="2">
    <name type="scientific">Kribbella sp. HUAS MG21</name>
    <dbReference type="NCBI Taxonomy" id="3160966"/>
    <lineage>
        <taxon>Bacteria</taxon>
        <taxon>Bacillati</taxon>
        <taxon>Actinomycetota</taxon>
        <taxon>Actinomycetes</taxon>
        <taxon>Propionibacteriales</taxon>
        <taxon>Kribbellaceae</taxon>
        <taxon>Kribbella</taxon>
    </lineage>
</organism>
<evidence type="ECO:0000313" key="2">
    <source>
        <dbReference type="EMBL" id="XBV23100.1"/>
    </source>
</evidence>
<gene>
    <name evidence="2" type="ORF">ABN611_31585</name>
</gene>
<proteinExistence type="predicted"/>
<accession>A0AAU7T8B3</accession>
<feature type="transmembrane region" description="Helical" evidence="1">
    <location>
        <begin position="71"/>
        <end position="89"/>
    </location>
</feature>
<name>A0AAU7T8B3_9ACTN</name>
<evidence type="ECO:0008006" key="3">
    <source>
        <dbReference type="Google" id="ProtNLM"/>
    </source>
</evidence>
<reference evidence="2" key="1">
    <citation type="submission" date="2024-06" db="EMBL/GenBank/DDBJ databases">
        <title>Kribbella sp. strain HUAS MG21 genome sequences.</title>
        <authorList>
            <person name="Mo P."/>
        </authorList>
    </citation>
    <scope>NUCLEOTIDE SEQUENCE</scope>
    <source>
        <strain evidence="2">HUAS MG21</strain>
    </source>
</reference>
<evidence type="ECO:0000256" key="1">
    <source>
        <dbReference type="SAM" id="Phobius"/>
    </source>
</evidence>
<feature type="transmembrane region" description="Helical" evidence="1">
    <location>
        <begin position="95"/>
        <end position="115"/>
    </location>
</feature>
<sequence>MGTDEVRKDLRAAAAARQELGPEYEDAIIESFLEKLDAREAQRRGQDLEYRQRDQVLEAVGLKRRETDPGGLALAIVSVIAAIPITAIAADMLGLIGTIVCWAGLVGINFARTAARNTPRRP</sequence>
<keyword evidence="1" id="KW-0472">Membrane</keyword>